<evidence type="ECO:0000256" key="17">
    <source>
        <dbReference type="SAM" id="Phobius"/>
    </source>
</evidence>
<dbReference type="GO" id="GO:0007169">
    <property type="term" value="P:cell surface receptor protein tyrosine kinase signaling pathway"/>
    <property type="evidence" value="ECO:0000318"/>
    <property type="project" value="GO_Central"/>
</dbReference>
<dbReference type="InterPro" id="IPR000742">
    <property type="entry name" value="EGF"/>
</dbReference>
<dbReference type="InterPro" id="IPR017441">
    <property type="entry name" value="Protein_kinase_ATP_BS"/>
</dbReference>
<sequence>MTLRVTFCTVLLLLSGVQAYQDLLISGENVEIPEDVSVGSTVVRLRDFLDASFSSAKDGNGTFWSVNITTGDDSGRFGFRAENLALIVAAPLDYKLEPRYNLTVELTDNGNDNVLYVTLVIVVMDVQGYPPFYNKRCETPVLPGRESDRILGDHTVLSSDDGFYASFNGERVASYRDYLQYGMPMTYAANFVFNGDCSVRFVGSAKEFTNSDETLIAAVLQGPRQQGRIELICHDRDGRSKGYITILDISLDDGLPQWAQSRQFQTDEGARFFFIIELLEMWSTSPYWIRCGGNVESLSGDGTNLFEWTFHYNVTGCPEGWYGAYCDNDCVCKNGARCHGFNGACECRPGWRGRACDVSWPEVVIIASPGESAVKYIGTNLTLTCLAPHIHVANMTWVYRAGKRHDDTKVIKEGTVQNSSIIFQPILESVNGRYSCMVQDEDGELFNATFTLNVTECRPNYYGEDCSQVCDCEYGGTCDRWEGCLCPPGRHGDRCEHICAPGTFGWNCSMNCNCENNARCDPVNGSCICAEGQSGEFCQIVSIPGNNQVVVVVLASVIPTIAIVGCIVTGVLVKRHHRRPRSPEHPTVDLEMTPLMETFSSWEVEKEDIRLEHMIGEGEFGHVVRGRLRVPEGYEVLVAAKSIRPDRMTASAVRDFRREMTILTRIHEDKDGHPNVVRLYGVVTKSEPQYILVEYASHEDLRRYLWSLREHLKTTGNSKLLERLGFACDVASGLSELARLKIVHRDIAARNVVISDRKVAKIADFGLSRDVYVSSAYERTNLGGEEELLPLKWMAVESLRDGVYTCESDVWSYGVLLWEIASFGEEPRYAGGPMHPDVCTLLELLRKGVRLQQPENCPKSVYRIIRSCWIVDPSKRPTPDELFQKIDQMRPQRQAAILVNRIFPKEDVIPAGQINSKKKQKVASKRKGFTSSSARGNVMMLRVAFCTALLLLSGFQAYQDLFISGENVEIPEDVPVGSKVVRLRDFLDASVNSTDKRNGTFWSVNITAGDGSGRFGVRAENLTLIVAAPMDYKLEPRYNLTVELTDNGNNNVLYVIIVIVVMDVPGYPPFYNKRCETPVLLGREGDRVLGDYTVLSSDEGFYTYVNGEIIYSYAYDYLQTDLPMTYPANLVLKGDCSGRFVGSTSALIDDLSPLIVVLQGQQGRAEFICRDRDGRNKGNITVLDISLDDVDLPQWAQSRQFQTDEGDSFFFIFQLIEIWSTSSYWIRCGGNFRPPVADGAWLVEWAFHYNVTGCPVGSYGVYCDKDCVCQNGARCHGFNGACECRPGWRGRACDISWPEVVIIASPGDLVVKYIGTNLTLTCLAPHINVANMTWAYQAGKRRDDTNVIEEGKARNSSISFQPILESANGRYSCMVQDEDGELFNATFILNATKCRPNYHGEDCSQVCDCEYGVTCDRWEGCLCPPGRHGDRCEHTCAPGTFGWNCSMNCNCENNARCDPVNGSCICAEGQSGEFCQIVSISGNNQVVVVVLASVIPTIAIIGCIVTGVLVKRRHRRSRSPEHPTMDLVLETFSSWEVEKEDIRLEHMIGEGEFGHVVRGRLRVPEGYEVLVAAKSIRPDRMTASAVRDFRREMTTLTRIHENKDGHPNVVKLYGVVTKSEPQYILVEYASNEELRRYLWSLREHLKTTGNSKLLERLGFACDVASGLSELARLKIVHRDIAARNVVISDRKVAKIADFGLSRDVYVSSAYKRTNRGGEEELLPLKWMALESLRDGVYTCESDVWSYGVLLWEIASFGEEPRYAGGPMHPDVCTLLELLRKGVRLQQPENCPKSVYKIIRSCWIVDPLKRPTPDELFQKMDQMRPQRQAAILANRI</sequence>
<dbReference type="Proteomes" id="UP000001554">
    <property type="component" value="Chromosome 1"/>
</dbReference>
<proteinExistence type="predicted"/>
<dbReference type="PROSITE" id="PS00022">
    <property type="entry name" value="EGF_1"/>
    <property type="match status" value="6"/>
</dbReference>
<feature type="binding site" evidence="16">
    <location>
        <position position="641"/>
    </location>
    <ligand>
        <name>ATP</name>
        <dbReference type="ChEBI" id="CHEBI:30616"/>
    </ligand>
</feature>
<comment type="subcellular location">
    <subcellularLocation>
        <location evidence="1">Membrane</location>
        <topology evidence="1">Single-pass type I membrane protein</topology>
    </subcellularLocation>
</comment>
<feature type="domain" description="EGF-like" evidence="20">
    <location>
        <begin position="327"/>
        <end position="357"/>
    </location>
</feature>
<dbReference type="OMA" id="NCENNAR"/>
<evidence type="ECO:0000256" key="5">
    <source>
        <dbReference type="ARBA" id="ARBA00022840"/>
    </source>
</evidence>
<feature type="domain" description="Cadherin" evidence="21">
    <location>
        <begin position="962"/>
        <end position="1071"/>
    </location>
</feature>
<dbReference type="CDD" id="cd11304">
    <property type="entry name" value="Cadherin_repeat"/>
    <property type="match status" value="2"/>
</dbReference>
<dbReference type="SMART" id="SM00112">
    <property type="entry name" value="CA"/>
    <property type="match status" value="2"/>
</dbReference>
<dbReference type="FunFam" id="2.60.40.60:FF:000273">
    <property type="entry name" value="Uncharacterized protein"/>
    <property type="match status" value="2"/>
</dbReference>
<evidence type="ECO:0000256" key="12">
    <source>
        <dbReference type="ARBA" id="ARBA00023319"/>
    </source>
</evidence>
<dbReference type="InterPro" id="IPR011009">
    <property type="entry name" value="Kinase-like_dom_sf"/>
</dbReference>
<feature type="domain" description="Protein kinase" evidence="19">
    <location>
        <begin position="1542"/>
        <end position="1822"/>
    </location>
</feature>
<keyword evidence="8" id="KW-0829">Tyrosine-protein kinase</keyword>
<keyword evidence="7 17" id="KW-0472">Membrane</keyword>
<dbReference type="GO" id="GO:0030154">
    <property type="term" value="P:cell differentiation"/>
    <property type="evidence" value="ECO:0007669"/>
    <property type="project" value="UniProtKB-ARBA"/>
</dbReference>
<dbReference type="PROSITE" id="PS00109">
    <property type="entry name" value="PROTEIN_KINASE_TYR"/>
    <property type="match status" value="2"/>
</dbReference>
<reference evidence="24" key="2">
    <citation type="submission" date="2025-08" db="UniProtKB">
        <authorList>
            <consortium name="RefSeq"/>
        </authorList>
    </citation>
    <scope>IDENTIFICATION</scope>
    <source>
        <strain evidence="24">S238N-H82</strain>
        <tissue evidence="24">Testes</tissue>
    </source>
</reference>
<dbReference type="PANTHER" id="PTHR24416">
    <property type="entry name" value="TYROSINE-PROTEIN KINASE RECEPTOR"/>
    <property type="match status" value="1"/>
</dbReference>
<keyword evidence="6 17" id="KW-1133">Transmembrane helix</keyword>
<dbReference type="PROSITE" id="PS50011">
    <property type="entry name" value="PROTEIN_KINASE_DOM"/>
    <property type="match status" value="2"/>
</dbReference>
<protein>
    <recommendedName>
        <fullName evidence="2">receptor protein-tyrosine kinase</fullName>
        <ecNumber evidence="2">2.7.10.1</ecNumber>
    </recommendedName>
</protein>
<dbReference type="InterPro" id="IPR013151">
    <property type="entry name" value="Immunoglobulin_dom"/>
</dbReference>
<dbReference type="PROSITE" id="PS50026">
    <property type="entry name" value="EGF_3"/>
    <property type="match status" value="1"/>
</dbReference>
<feature type="transmembrane region" description="Helical" evidence="17">
    <location>
        <begin position="1486"/>
        <end position="1510"/>
    </location>
</feature>
<dbReference type="KEGG" id="bfo:118412895"/>
<dbReference type="CDD" id="cd00192">
    <property type="entry name" value="PTKc"/>
    <property type="match status" value="2"/>
</dbReference>
<dbReference type="PRINTS" id="PR00109">
    <property type="entry name" value="TYRKINASE"/>
</dbReference>
<dbReference type="SUPFAM" id="SSF48726">
    <property type="entry name" value="Immunoglobulin"/>
    <property type="match status" value="2"/>
</dbReference>
<evidence type="ECO:0000256" key="13">
    <source>
        <dbReference type="ARBA" id="ARBA00051243"/>
    </source>
</evidence>
<dbReference type="PROSITE" id="PS50835">
    <property type="entry name" value="IG_LIKE"/>
    <property type="match status" value="2"/>
</dbReference>
<evidence type="ECO:0000256" key="11">
    <source>
        <dbReference type="ARBA" id="ARBA00023180"/>
    </source>
</evidence>
<dbReference type="FunFam" id="2.60.40.10:FF:001720">
    <property type="entry name" value="Receptor protein-tyrosine kinase"/>
    <property type="match status" value="2"/>
</dbReference>
<evidence type="ECO:0000256" key="4">
    <source>
        <dbReference type="ARBA" id="ARBA00022692"/>
    </source>
</evidence>
<feature type="chain" id="PRO_5039899962" description="receptor protein-tyrosine kinase" evidence="18">
    <location>
        <begin position="20"/>
        <end position="1835"/>
    </location>
</feature>
<dbReference type="GeneID" id="118412895"/>
<dbReference type="FunFam" id="3.30.200.20:FF:000868">
    <property type="entry name" value="Uncharacterized protein"/>
    <property type="match status" value="2"/>
</dbReference>
<evidence type="ECO:0000256" key="1">
    <source>
        <dbReference type="ARBA" id="ARBA00004479"/>
    </source>
</evidence>
<dbReference type="SUPFAM" id="SSF56112">
    <property type="entry name" value="Protein kinase-like (PK-like)"/>
    <property type="match status" value="2"/>
</dbReference>
<dbReference type="FunFam" id="2.170.300.10:FF:000023">
    <property type="entry name" value="Platelet endothelial aggregation receptor 1"/>
    <property type="match status" value="2"/>
</dbReference>
<dbReference type="InterPro" id="IPR002049">
    <property type="entry name" value="LE_dom"/>
</dbReference>
<dbReference type="GO" id="GO:0005509">
    <property type="term" value="F:calcium ion binding"/>
    <property type="evidence" value="ECO:0007669"/>
    <property type="project" value="UniProtKB-UniRule"/>
</dbReference>
<feature type="domain" description="Ig-like" evidence="22">
    <location>
        <begin position="361"/>
        <end position="451"/>
    </location>
</feature>
<dbReference type="PRINTS" id="PR00011">
    <property type="entry name" value="EGFLAMININ"/>
</dbReference>
<dbReference type="GO" id="GO:0004714">
    <property type="term" value="F:transmembrane receptor protein tyrosine kinase activity"/>
    <property type="evidence" value="ECO:0000318"/>
    <property type="project" value="GO_Central"/>
</dbReference>
<feature type="domain" description="Ig-like" evidence="22">
    <location>
        <begin position="1298"/>
        <end position="1390"/>
    </location>
</feature>
<keyword evidence="18" id="KW-0732">Signal</keyword>
<evidence type="ECO:0000313" key="24">
    <source>
        <dbReference type="RefSeq" id="XP_035671882.1"/>
    </source>
</evidence>
<evidence type="ECO:0000256" key="3">
    <source>
        <dbReference type="ARBA" id="ARBA00022553"/>
    </source>
</evidence>
<dbReference type="Gene3D" id="3.30.200.20">
    <property type="entry name" value="Phosphorylase Kinase, domain 1"/>
    <property type="match status" value="2"/>
</dbReference>
<dbReference type="FunFam" id="1.10.510.10:FF:001608">
    <property type="entry name" value="Uncharacterized protein"/>
    <property type="match status" value="2"/>
</dbReference>
<dbReference type="SMART" id="SM00181">
    <property type="entry name" value="EGF"/>
    <property type="match status" value="6"/>
</dbReference>
<dbReference type="PROSITE" id="PS50268">
    <property type="entry name" value="CADHERIN_2"/>
    <property type="match status" value="2"/>
</dbReference>
<dbReference type="GO" id="GO:0043235">
    <property type="term" value="C:receptor complex"/>
    <property type="evidence" value="ECO:0000318"/>
    <property type="project" value="GO_Central"/>
</dbReference>
<dbReference type="FunFam" id="2.170.300.10:FF:000035">
    <property type="entry name" value="Uncharacterized protein"/>
    <property type="match status" value="2"/>
</dbReference>
<dbReference type="PROSITE" id="PS01186">
    <property type="entry name" value="EGF_2"/>
    <property type="match status" value="2"/>
</dbReference>
<dbReference type="PANTHER" id="PTHR24416:SF617">
    <property type="entry name" value="RET ONCOGENE, ISOFORM A"/>
    <property type="match status" value="1"/>
</dbReference>
<evidence type="ECO:0000256" key="10">
    <source>
        <dbReference type="ARBA" id="ARBA00023170"/>
    </source>
</evidence>
<feature type="signal peptide" evidence="18">
    <location>
        <begin position="1"/>
        <end position="19"/>
    </location>
</feature>
<evidence type="ECO:0000256" key="9">
    <source>
        <dbReference type="ARBA" id="ARBA00023157"/>
    </source>
</evidence>
<evidence type="ECO:0000256" key="7">
    <source>
        <dbReference type="ARBA" id="ARBA00023136"/>
    </source>
</evidence>
<keyword evidence="16" id="KW-0547">Nucleotide-binding</keyword>
<dbReference type="SMART" id="SM00409">
    <property type="entry name" value="IG"/>
    <property type="match status" value="2"/>
</dbReference>
<dbReference type="EC" id="2.7.10.1" evidence="2"/>
<evidence type="ECO:0000259" key="20">
    <source>
        <dbReference type="PROSITE" id="PS50026"/>
    </source>
</evidence>
<evidence type="ECO:0000256" key="8">
    <source>
        <dbReference type="ARBA" id="ARBA00023137"/>
    </source>
</evidence>
<keyword evidence="8" id="KW-0808">Transferase</keyword>
<dbReference type="InterPro" id="IPR007110">
    <property type="entry name" value="Ig-like_dom"/>
</dbReference>
<dbReference type="InterPro" id="IPR020635">
    <property type="entry name" value="Tyr_kinase_cat_dom"/>
</dbReference>
<evidence type="ECO:0000256" key="16">
    <source>
        <dbReference type="PROSITE-ProRule" id="PRU10141"/>
    </source>
</evidence>
<dbReference type="InterPro" id="IPR050122">
    <property type="entry name" value="RTK"/>
</dbReference>
<dbReference type="GO" id="GO:0005886">
    <property type="term" value="C:plasma membrane"/>
    <property type="evidence" value="ECO:0000318"/>
    <property type="project" value="GO_Central"/>
</dbReference>
<dbReference type="SMART" id="SM00408">
    <property type="entry name" value="IGc2"/>
    <property type="match status" value="2"/>
</dbReference>
<evidence type="ECO:0000259" key="21">
    <source>
        <dbReference type="PROSITE" id="PS50268"/>
    </source>
</evidence>
<dbReference type="SMART" id="SM00219">
    <property type="entry name" value="TyrKc"/>
    <property type="match status" value="2"/>
</dbReference>
<dbReference type="InterPro" id="IPR002126">
    <property type="entry name" value="Cadherin-like_dom"/>
</dbReference>
<dbReference type="CDD" id="cd00096">
    <property type="entry name" value="Ig"/>
    <property type="match status" value="2"/>
</dbReference>
<dbReference type="GO" id="GO:0007156">
    <property type="term" value="P:homophilic cell adhesion via plasma membrane adhesion molecules"/>
    <property type="evidence" value="ECO:0007669"/>
    <property type="project" value="InterPro"/>
</dbReference>
<comment type="catalytic activity">
    <reaction evidence="13">
        <text>L-tyrosyl-[protein] + ATP = O-phospho-L-tyrosyl-[protein] + ADP + H(+)</text>
        <dbReference type="Rhea" id="RHEA:10596"/>
        <dbReference type="Rhea" id="RHEA-COMP:10136"/>
        <dbReference type="Rhea" id="RHEA-COMP:20101"/>
        <dbReference type="ChEBI" id="CHEBI:15378"/>
        <dbReference type="ChEBI" id="CHEBI:30616"/>
        <dbReference type="ChEBI" id="CHEBI:46858"/>
        <dbReference type="ChEBI" id="CHEBI:61978"/>
        <dbReference type="ChEBI" id="CHEBI:456216"/>
        <dbReference type="EC" id="2.7.10.1"/>
    </reaction>
</comment>
<dbReference type="Pfam" id="PF00047">
    <property type="entry name" value="ig"/>
    <property type="match status" value="1"/>
</dbReference>
<dbReference type="PROSITE" id="PS00107">
    <property type="entry name" value="PROTEIN_KINASE_ATP"/>
    <property type="match status" value="2"/>
</dbReference>
<keyword evidence="5 16" id="KW-0067">ATP-binding</keyword>
<feature type="disulfide bond" evidence="15">
    <location>
        <begin position="347"/>
        <end position="356"/>
    </location>
</feature>
<feature type="domain" description="Protein kinase" evidence="19">
    <location>
        <begin position="609"/>
        <end position="897"/>
    </location>
</feature>
<dbReference type="CDD" id="cd00055">
    <property type="entry name" value="EGF_Lam"/>
    <property type="match status" value="2"/>
</dbReference>
<keyword evidence="12" id="KW-0393">Immunoglobulin domain</keyword>
<feature type="binding site" evidence="16">
    <location>
        <position position="1574"/>
    </location>
    <ligand>
        <name>ATP</name>
        <dbReference type="ChEBI" id="CHEBI:30616"/>
    </ligand>
</feature>
<gene>
    <name evidence="24" type="primary">LOC118412895</name>
</gene>
<dbReference type="RefSeq" id="XP_035671882.1">
    <property type="nucleotide sequence ID" value="XM_035815989.1"/>
</dbReference>
<evidence type="ECO:0000256" key="6">
    <source>
        <dbReference type="ARBA" id="ARBA00022989"/>
    </source>
</evidence>
<evidence type="ECO:0000313" key="23">
    <source>
        <dbReference type="Proteomes" id="UP000001554"/>
    </source>
</evidence>
<keyword evidence="3" id="KW-0597">Phosphoprotein</keyword>
<evidence type="ECO:0000259" key="22">
    <source>
        <dbReference type="PROSITE" id="PS50835"/>
    </source>
</evidence>
<dbReference type="InterPro" id="IPR003598">
    <property type="entry name" value="Ig_sub2"/>
</dbReference>
<dbReference type="InterPro" id="IPR001245">
    <property type="entry name" value="Ser-Thr/Tyr_kinase_cat_dom"/>
</dbReference>
<dbReference type="InterPro" id="IPR015919">
    <property type="entry name" value="Cadherin-like_sf"/>
</dbReference>
<reference evidence="23" key="1">
    <citation type="journal article" date="2020" name="Nat. Ecol. Evol.">
        <title>Deeply conserved synteny resolves early events in vertebrate evolution.</title>
        <authorList>
            <person name="Simakov O."/>
            <person name="Marletaz F."/>
            <person name="Yue J.X."/>
            <person name="O'Connell B."/>
            <person name="Jenkins J."/>
            <person name="Brandt A."/>
            <person name="Calef R."/>
            <person name="Tung C.H."/>
            <person name="Huang T.K."/>
            <person name="Schmutz J."/>
            <person name="Satoh N."/>
            <person name="Yu J.K."/>
            <person name="Putnam N.H."/>
            <person name="Green R.E."/>
            <person name="Rokhsar D.S."/>
        </authorList>
    </citation>
    <scope>NUCLEOTIDE SEQUENCE [LARGE SCALE GENOMIC DNA]</scope>
    <source>
        <strain evidence="23">S238N-H82</strain>
    </source>
</reference>
<keyword evidence="4 17" id="KW-0812">Transmembrane</keyword>
<evidence type="ECO:0000256" key="18">
    <source>
        <dbReference type="SAM" id="SignalP"/>
    </source>
</evidence>
<evidence type="ECO:0000259" key="19">
    <source>
        <dbReference type="PROSITE" id="PS50011"/>
    </source>
</evidence>
<accession>A0A9J7ML88</accession>
<keyword evidence="11" id="KW-0325">Glycoprotein</keyword>
<name>A0A9J7ML88_BRAFL</name>
<feature type="domain" description="Cadherin" evidence="21">
    <location>
        <begin position="24"/>
        <end position="133"/>
    </location>
</feature>
<dbReference type="InterPro" id="IPR008266">
    <property type="entry name" value="Tyr_kinase_AS"/>
</dbReference>
<evidence type="ECO:0000256" key="15">
    <source>
        <dbReference type="PROSITE-ProRule" id="PRU00076"/>
    </source>
</evidence>
<dbReference type="InterPro" id="IPR013783">
    <property type="entry name" value="Ig-like_fold"/>
</dbReference>
<dbReference type="GO" id="GO:0005524">
    <property type="term" value="F:ATP binding"/>
    <property type="evidence" value="ECO:0007669"/>
    <property type="project" value="UniProtKB-UniRule"/>
</dbReference>
<dbReference type="Gene3D" id="1.10.510.10">
    <property type="entry name" value="Transferase(Phosphotransferase) domain 1"/>
    <property type="match status" value="2"/>
</dbReference>
<dbReference type="Pfam" id="PF07714">
    <property type="entry name" value="PK_Tyr_Ser-Thr"/>
    <property type="match status" value="2"/>
</dbReference>
<dbReference type="Gene3D" id="2.170.300.10">
    <property type="entry name" value="Tie2 ligand-binding domain superfamily"/>
    <property type="match status" value="4"/>
</dbReference>
<dbReference type="InterPro" id="IPR000719">
    <property type="entry name" value="Prot_kinase_dom"/>
</dbReference>
<dbReference type="SUPFAM" id="SSF49313">
    <property type="entry name" value="Cadherin-like"/>
    <property type="match status" value="2"/>
</dbReference>
<dbReference type="OrthoDB" id="10107793at2759"/>
<comment type="caution">
    <text evidence="15">Lacks conserved residue(s) required for the propagation of feature annotation.</text>
</comment>
<evidence type="ECO:0000256" key="2">
    <source>
        <dbReference type="ARBA" id="ARBA00011902"/>
    </source>
</evidence>
<keyword evidence="8" id="KW-0418">Kinase</keyword>
<organism evidence="23 24">
    <name type="scientific">Branchiostoma floridae</name>
    <name type="common">Florida lancelet</name>
    <name type="synonym">Amphioxus</name>
    <dbReference type="NCBI Taxonomy" id="7739"/>
    <lineage>
        <taxon>Eukaryota</taxon>
        <taxon>Metazoa</taxon>
        <taxon>Chordata</taxon>
        <taxon>Cephalochordata</taxon>
        <taxon>Leptocardii</taxon>
        <taxon>Amphioxiformes</taxon>
        <taxon>Branchiostomatidae</taxon>
        <taxon>Branchiostoma</taxon>
    </lineage>
</organism>
<dbReference type="SMART" id="SM00180">
    <property type="entry name" value="EGF_Lam"/>
    <property type="match status" value="3"/>
</dbReference>
<evidence type="ECO:0000256" key="14">
    <source>
        <dbReference type="PROSITE-ProRule" id="PRU00043"/>
    </source>
</evidence>
<keyword evidence="23" id="KW-1185">Reference proteome</keyword>
<dbReference type="Gene3D" id="2.60.40.10">
    <property type="entry name" value="Immunoglobulins"/>
    <property type="match status" value="2"/>
</dbReference>
<keyword evidence="14" id="KW-0106">Calcium</keyword>
<dbReference type="InterPro" id="IPR003599">
    <property type="entry name" value="Ig_sub"/>
</dbReference>
<keyword evidence="15" id="KW-0245">EGF-like domain</keyword>
<dbReference type="Gene3D" id="2.60.40.60">
    <property type="entry name" value="Cadherins"/>
    <property type="match status" value="2"/>
</dbReference>
<dbReference type="CDD" id="cd00054">
    <property type="entry name" value="EGF_CA"/>
    <property type="match status" value="2"/>
</dbReference>
<dbReference type="InterPro" id="IPR036179">
    <property type="entry name" value="Ig-like_dom_sf"/>
</dbReference>
<keyword evidence="9 15" id="KW-1015">Disulfide bond</keyword>
<keyword evidence="10" id="KW-0675">Receptor</keyword>